<feature type="compositionally biased region" description="Basic and acidic residues" evidence="1">
    <location>
        <begin position="17"/>
        <end position="26"/>
    </location>
</feature>
<dbReference type="AlphaFoldDB" id="A0A0A1U8R1"/>
<keyword evidence="2" id="KW-1133">Transmembrane helix</keyword>
<gene>
    <name evidence="3" type="ORF">EIN_153170</name>
</gene>
<protein>
    <submittedName>
        <fullName evidence="3">Uncharacterized protein</fullName>
    </submittedName>
</protein>
<feature type="compositionally biased region" description="Polar residues" evidence="1">
    <location>
        <begin position="68"/>
        <end position="77"/>
    </location>
</feature>
<dbReference type="KEGG" id="eiv:EIN_153170"/>
<feature type="transmembrane region" description="Helical" evidence="2">
    <location>
        <begin position="115"/>
        <end position="134"/>
    </location>
</feature>
<organism evidence="3 4">
    <name type="scientific">Entamoeba invadens IP1</name>
    <dbReference type="NCBI Taxonomy" id="370355"/>
    <lineage>
        <taxon>Eukaryota</taxon>
        <taxon>Amoebozoa</taxon>
        <taxon>Evosea</taxon>
        <taxon>Archamoebae</taxon>
        <taxon>Mastigamoebida</taxon>
        <taxon>Entamoebidae</taxon>
        <taxon>Entamoeba</taxon>
    </lineage>
</organism>
<reference evidence="3 4" key="1">
    <citation type="submission" date="2012-10" db="EMBL/GenBank/DDBJ databases">
        <authorList>
            <person name="Zafar N."/>
            <person name="Inman J."/>
            <person name="Hall N."/>
            <person name="Lorenzi H."/>
            <person name="Caler E."/>
        </authorList>
    </citation>
    <scope>NUCLEOTIDE SEQUENCE [LARGE SCALE GENOMIC DNA]</scope>
    <source>
        <strain evidence="3 4">IP1</strain>
    </source>
</reference>
<feature type="region of interest" description="Disordered" evidence="1">
    <location>
        <begin position="59"/>
        <end position="78"/>
    </location>
</feature>
<sequence>MEQLTKENGEGQPIQPEAKKLSAAERRKQRILANDSNRMGFITGECSEIKEKPIEEVKPEADHIEQAPTESLNTPTTEEGPISKKLFNVGIGFMLIFFIGTFAHFSGYSLLHSEFAEGFLCCLFMFIGIVALLIRKLILFAPALVSQFPQNN</sequence>
<feature type="transmembrane region" description="Helical" evidence="2">
    <location>
        <begin position="86"/>
        <end position="103"/>
    </location>
</feature>
<evidence type="ECO:0000256" key="1">
    <source>
        <dbReference type="SAM" id="MobiDB-lite"/>
    </source>
</evidence>
<dbReference type="OrthoDB" id="30227at2759"/>
<evidence type="ECO:0000313" key="4">
    <source>
        <dbReference type="Proteomes" id="UP000014680"/>
    </source>
</evidence>
<accession>A0A0A1U8R1</accession>
<evidence type="ECO:0000313" key="3">
    <source>
        <dbReference type="EMBL" id="ELP91310.1"/>
    </source>
</evidence>
<dbReference type="RefSeq" id="XP_004258081.1">
    <property type="nucleotide sequence ID" value="XM_004258033.1"/>
</dbReference>
<evidence type="ECO:0000256" key="2">
    <source>
        <dbReference type="SAM" id="Phobius"/>
    </source>
</evidence>
<keyword evidence="2" id="KW-0472">Membrane</keyword>
<dbReference type="Proteomes" id="UP000014680">
    <property type="component" value="Unassembled WGS sequence"/>
</dbReference>
<keyword evidence="2" id="KW-0812">Transmembrane</keyword>
<dbReference type="VEuPathDB" id="AmoebaDB:EIN_153170"/>
<keyword evidence="4" id="KW-1185">Reference proteome</keyword>
<name>A0A0A1U8R1_ENTIV</name>
<proteinExistence type="predicted"/>
<dbReference type="OMA" id="ESPIAYK"/>
<dbReference type="GeneID" id="14890446"/>
<dbReference type="EMBL" id="KB206474">
    <property type="protein sequence ID" value="ELP91310.1"/>
    <property type="molecule type" value="Genomic_DNA"/>
</dbReference>
<feature type="region of interest" description="Disordered" evidence="1">
    <location>
        <begin position="1"/>
        <end position="36"/>
    </location>
</feature>